<dbReference type="SUPFAM" id="SSF82171">
    <property type="entry name" value="DPP6 N-terminal domain-like"/>
    <property type="match status" value="1"/>
</dbReference>
<organism evidence="3 4">
    <name type="scientific">Pendulispora brunnea</name>
    <dbReference type="NCBI Taxonomy" id="2905690"/>
    <lineage>
        <taxon>Bacteria</taxon>
        <taxon>Pseudomonadati</taxon>
        <taxon>Myxococcota</taxon>
        <taxon>Myxococcia</taxon>
        <taxon>Myxococcales</taxon>
        <taxon>Sorangiineae</taxon>
        <taxon>Pendulisporaceae</taxon>
        <taxon>Pendulispora</taxon>
    </lineage>
</organism>
<dbReference type="EMBL" id="CP089982">
    <property type="protein sequence ID" value="WXA90448.1"/>
    <property type="molecule type" value="Genomic_DNA"/>
</dbReference>
<evidence type="ECO:0000313" key="4">
    <source>
        <dbReference type="Proteomes" id="UP001379533"/>
    </source>
</evidence>
<evidence type="ECO:0000256" key="2">
    <source>
        <dbReference type="SAM" id="SignalP"/>
    </source>
</evidence>
<feature type="compositionally biased region" description="Polar residues" evidence="1">
    <location>
        <begin position="62"/>
        <end position="78"/>
    </location>
</feature>
<dbReference type="InterPro" id="IPR011042">
    <property type="entry name" value="6-blade_b-propeller_TolB-like"/>
</dbReference>
<feature type="chain" id="PRO_5045349045" evidence="2">
    <location>
        <begin position="23"/>
        <end position="324"/>
    </location>
</feature>
<reference evidence="3 4" key="1">
    <citation type="submission" date="2021-12" db="EMBL/GenBank/DDBJ databases">
        <title>Discovery of the Pendulisporaceae a myxobacterial family with distinct sporulation behavior and unique specialized metabolism.</title>
        <authorList>
            <person name="Garcia R."/>
            <person name="Popoff A."/>
            <person name="Bader C.D."/>
            <person name="Loehr J."/>
            <person name="Walesch S."/>
            <person name="Walt C."/>
            <person name="Boldt J."/>
            <person name="Bunk B."/>
            <person name="Haeckl F.J.F.P.J."/>
            <person name="Gunesch A.P."/>
            <person name="Birkelbach J."/>
            <person name="Nuebel U."/>
            <person name="Pietschmann T."/>
            <person name="Bach T."/>
            <person name="Mueller R."/>
        </authorList>
    </citation>
    <scope>NUCLEOTIDE SEQUENCE [LARGE SCALE GENOMIC DNA]</scope>
    <source>
        <strain evidence="3 4">MSr12523</strain>
    </source>
</reference>
<evidence type="ECO:0000256" key="1">
    <source>
        <dbReference type="SAM" id="MobiDB-lite"/>
    </source>
</evidence>
<keyword evidence="2" id="KW-0732">Signal</keyword>
<gene>
    <name evidence="3" type="ORF">LZC95_28800</name>
</gene>
<feature type="signal peptide" evidence="2">
    <location>
        <begin position="1"/>
        <end position="22"/>
    </location>
</feature>
<name>A0ABZ2JVE3_9BACT</name>
<dbReference type="RefSeq" id="WP_394841062.1">
    <property type="nucleotide sequence ID" value="NZ_CP089982.1"/>
</dbReference>
<dbReference type="PROSITE" id="PS51257">
    <property type="entry name" value="PROKAR_LIPOPROTEIN"/>
    <property type="match status" value="1"/>
</dbReference>
<keyword evidence="4" id="KW-1185">Reference proteome</keyword>
<feature type="region of interest" description="Disordered" evidence="1">
    <location>
        <begin position="30"/>
        <end position="78"/>
    </location>
</feature>
<dbReference type="Gene3D" id="2.120.10.30">
    <property type="entry name" value="TolB, C-terminal domain"/>
    <property type="match status" value="1"/>
</dbReference>
<accession>A0ABZ2JVE3</accession>
<dbReference type="Pfam" id="PF07676">
    <property type="entry name" value="PD40"/>
    <property type="match status" value="2"/>
</dbReference>
<evidence type="ECO:0000313" key="3">
    <source>
        <dbReference type="EMBL" id="WXA90448.1"/>
    </source>
</evidence>
<proteinExistence type="predicted"/>
<protein>
    <submittedName>
        <fullName evidence="3">Uncharacterized protein</fullName>
    </submittedName>
</protein>
<sequence length="324" mass="35405">MRTKRSLFFFLLLGVTAACVSSAPDFNFHDGGPTPPTSETGPADARISDAGPCNVNEPFKRSPNQPFRNLNTSTSQVGASLSPDELTVYYDDGRKLFTATRTDIGKPFENAHPLPMEDGGCKNYGLPAVTNDEKRLFFQCSNDDDQTTSIRTMTRGERGQTFGNLQDVRFDLPTLFKSFPRLYESQGRVELWSSVTDADTGSRNGDQIYQLVSTDGGAGFGAATPRDDLNDENTGDSFAVLTPDGLQVYFASGRADIMNADIYVATRPNTNARFQDITHVDALSDINGDDAPNWISPDGCRLYYFSSRAGGAGGYDLYLAERPK</sequence>
<dbReference type="Proteomes" id="UP001379533">
    <property type="component" value="Chromosome"/>
</dbReference>
<dbReference type="InterPro" id="IPR011659">
    <property type="entry name" value="WD40"/>
</dbReference>